<evidence type="ECO:0000313" key="3">
    <source>
        <dbReference type="Proteomes" id="UP000245762"/>
    </source>
</evidence>
<dbReference type="OrthoDB" id="3216107at2"/>
<dbReference type="Pfam" id="PF13508">
    <property type="entry name" value="Acetyltransf_7"/>
    <property type="match status" value="1"/>
</dbReference>
<dbReference type="SUPFAM" id="SSF55729">
    <property type="entry name" value="Acyl-CoA N-acyltransferases (Nat)"/>
    <property type="match status" value="1"/>
</dbReference>
<accession>A0A316KZF8</accession>
<dbReference type="InterPro" id="IPR053144">
    <property type="entry name" value="Acetyltransferase_Butenolide"/>
</dbReference>
<feature type="domain" description="N-acetyltransferase" evidence="1">
    <location>
        <begin position="3"/>
        <end position="138"/>
    </location>
</feature>
<gene>
    <name evidence="2" type="ORF">DKG77_12145</name>
</gene>
<dbReference type="PROSITE" id="PS51186">
    <property type="entry name" value="GNAT"/>
    <property type="match status" value="1"/>
</dbReference>
<dbReference type="PANTHER" id="PTHR43233:SF1">
    <property type="entry name" value="FAMILY N-ACETYLTRANSFERASE, PUTATIVE (AFU_ORTHOLOGUE AFUA_6G03350)-RELATED"/>
    <property type="match status" value="1"/>
</dbReference>
<sequence length="138" mass="15890">MSSDFYISTEKSKMDISLVHKYLSEESYWAKGRSKELVIKSIENALCFGVFSKNGEQVAFARIATDFVVFAWLMDVFVVEHHQGKGIGRMLLKHIFDYPDLQNVNGIGLRTNDAHSLYKEFGFETIPSPETWMIKMKK</sequence>
<dbReference type="PANTHER" id="PTHR43233">
    <property type="entry name" value="FAMILY N-ACETYLTRANSFERASE, PUTATIVE (AFU_ORTHOLOGUE AFUA_6G03350)-RELATED"/>
    <property type="match status" value="1"/>
</dbReference>
<dbReference type="Gene3D" id="3.40.630.30">
    <property type="match status" value="1"/>
</dbReference>
<keyword evidence="2" id="KW-0808">Transferase</keyword>
<evidence type="ECO:0000313" key="2">
    <source>
        <dbReference type="EMBL" id="PWL38971.1"/>
    </source>
</evidence>
<dbReference type="AlphaFoldDB" id="A0A316KZF8"/>
<dbReference type="Proteomes" id="UP000245762">
    <property type="component" value="Unassembled WGS sequence"/>
</dbReference>
<organism evidence="2 3">
    <name type="scientific">Flagellimonas aquimarina</name>
    <dbReference type="NCBI Taxonomy" id="2201895"/>
    <lineage>
        <taxon>Bacteria</taxon>
        <taxon>Pseudomonadati</taxon>
        <taxon>Bacteroidota</taxon>
        <taxon>Flavobacteriia</taxon>
        <taxon>Flavobacteriales</taxon>
        <taxon>Flavobacteriaceae</taxon>
        <taxon>Flagellimonas</taxon>
    </lineage>
</organism>
<dbReference type="EMBL" id="QGEG01000002">
    <property type="protein sequence ID" value="PWL38971.1"/>
    <property type="molecule type" value="Genomic_DNA"/>
</dbReference>
<dbReference type="InterPro" id="IPR016181">
    <property type="entry name" value="Acyl_CoA_acyltransferase"/>
</dbReference>
<evidence type="ECO:0000259" key="1">
    <source>
        <dbReference type="PROSITE" id="PS51186"/>
    </source>
</evidence>
<reference evidence="2 3" key="1">
    <citation type="submission" date="2018-05" db="EMBL/GenBank/DDBJ databases">
        <title>Complete genome sequence of Flagellimonas aquimarina ECD12 isolated from seaweed Ecklonia cava.</title>
        <authorList>
            <person name="Choi S."/>
            <person name="Seong C."/>
        </authorList>
    </citation>
    <scope>NUCLEOTIDE SEQUENCE [LARGE SCALE GENOMIC DNA]</scope>
    <source>
        <strain evidence="2 3">ECD12</strain>
    </source>
</reference>
<dbReference type="GO" id="GO:0016747">
    <property type="term" value="F:acyltransferase activity, transferring groups other than amino-acyl groups"/>
    <property type="evidence" value="ECO:0007669"/>
    <property type="project" value="InterPro"/>
</dbReference>
<dbReference type="InterPro" id="IPR000182">
    <property type="entry name" value="GNAT_dom"/>
</dbReference>
<comment type="caution">
    <text evidence="2">The sequence shown here is derived from an EMBL/GenBank/DDBJ whole genome shotgun (WGS) entry which is preliminary data.</text>
</comment>
<dbReference type="CDD" id="cd04301">
    <property type="entry name" value="NAT_SF"/>
    <property type="match status" value="1"/>
</dbReference>
<proteinExistence type="predicted"/>
<protein>
    <submittedName>
        <fullName evidence="2">GNAT family N-acetyltransferase</fullName>
    </submittedName>
</protein>
<name>A0A316KZF8_9FLAO</name>
<keyword evidence="3" id="KW-1185">Reference proteome</keyword>